<evidence type="ECO:0000313" key="1">
    <source>
        <dbReference type="EMBL" id="BBX73602.1"/>
    </source>
</evidence>
<proteinExistence type="predicted"/>
<keyword evidence="2" id="KW-1185">Reference proteome</keyword>
<name>A0A7I7MP58_9MYCO</name>
<dbReference type="Proteomes" id="UP000467236">
    <property type="component" value="Chromosome"/>
</dbReference>
<dbReference type="OrthoDB" id="4743565at2"/>
<dbReference type="AlphaFoldDB" id="A0A7I7MP58"/>
<keyword evidence="1" id="KW-0449">Lipoprotein</keyword>
<reference evidence="1 2" key="1">
    <citation type="journal article" date="2019" name="Emerg. Microbes Infect.">
        <title>Comprehensive subspecies identification of 175 nontuberculous mycobacteria species based on 7547 genomic profiles.</title>
        <authorList>
            <person name="Matsumoto Y."/>
            <person name="Kinjo T."/>
            <person name="Motooka D."/>
            <person name="Nabeya D."/>
            <person name="Jung N."/>
            <person name="Uechi K."/>
            <person name="Horii T."/>
            <person name="Iida T."/>
            <person name="Fujita J."/>
            <person name="Nakamura S."/>
        </authorList>
    </citation>
    <scope>NUCLEOTIDE SEQUENCE [LARGE SCALE GENOMIC DNA]</scope>
    <source>
        <strain evidence="1 2">JCM 14233</strain>
    </source>
</reference>
<dbReference type="RefSeq" id="WP_083046414.1">
    <property type="nucleotide sequence ID" value="NZ_AP022575.1"/>
</dbReference>
<protein>
    <submittedName>
        <fullName evidence="1">Putative lipoprotein LprJ</fullName>
    </submittedName>
</protein>
<evidence type="ECO:0000313" key="2">
    <source>
        <dbReference type="Proteomes" id="UP000467236"/>
    </source>
</evidence>
<dbReference type="InterPro" id="IPR007969">
    <property type="entry name" value="DUF732"/>
</dbReference>
<dbReference type="EMBL" id="AP022575">
    <property type="protein sequence ID" value="BBX73602.1"/>
    <property type="molecule type" value="Genomic_DNA"/>
</dbReference>
<gene>
    <name evidence="1" type="primary">lprJ</name>
    <name evidence="1" type="ORF">MSHI_15080</name>
</gene>
<sequence length="127" mass="12793">MTAQPDCGARTRRAGRQATALLVLTAGVFGAGAGCAAPIQADMMGNAFLTALNNAGIPYSQPANTMALGRSVCPMAVQPGGTFDAIASTLADNNGMSRDAASAFTIVAVATFCPALISPLLPHRLQA</sequence>
<organism evidence="1 2">
    <name type="scientific">Mycobacterium shinjukuense</name>
    <dbReference type="NCBI Taxonomy" id="398694"/>
    <lineage>
        <taxon>Bacteria</taxon>
        <taxon>Bacillati</taxon>
        <taxon>Actinomycetota</taxon>
        <taxon>Actinomycetes</taxon>
        <taxon>Mycobacteriales</taxon>
        <taxon>Mycobacteriaceae</taxon>
        <taxon>Mycobacterium</taxon>
    </lineage>
</organism>
<dbReference type="Pfam" id="PF05305">
    <property type="entry name" value="DUF732"/>
    <property type="match status" value="1"/>
</dbReference>
<dbReference type="KEGG" id="mshj:MSHI_15080"/>
<accession>A0A7I7MP58</accession>